<dbReference type="GO" id="GO:0016787">
    <property type="term" value="F:hydrolase activity"/>
    <property type="evidence" value="ECO:0007669"/>
    <property type="project" value="UniProtKB-KW"/>
</dbReference>
<proteinExistence type="predicted"/>
<organism evidence="3 4">
    <name type="scientific">Flavobacterium sediminis</name>
    <dbReference type="NCBI Taxonomy" id="2201181"/>
    <lineage>
        <taxon>Bacteria</taxon>
        <taxon>Pseudomonadati</taxon>
        <taxon>Bacteroidota</taxon>
        <taxon>Flavobacteriia</taxon>
        <taxon>Flavobacteriales</taxon>
        <taxon>Flavobacteriaceae</taxon>
        <taxon>Flavobacterium</taxon>
    </lineage>
</organism>
<dbReference type="PANTHER" id="PTHR15032:SF4">
    <property type="entry name" value="N-ACYL-PHOSPHATIDYLETHANOLAMINE-HYDROLYZING PHOSPHOLIPASE D"/>
    <property type="match status" value="1"/>
</dbReference>
<feature type="domain" description="Metallo-beta-lactamase" evidence="2">
    <location>
        <begin position="127"/>
        <end position="321"/>
    </location>
</feature>
<feature type="transmembrane region" description="Helical" evidence="1">
    <location>
        <begin position="12"/>
        <end position="30"/>
    </location>
</feature>
<dbReference type="GO" id="GO:0005737">
    <property type="term" value="C:cytoplasm"/>
    <property type="evidence" value="ECO:0007669"/>
    <property type="project" value="TreeGrafter"/>
</dbReference>
<keyword evidence="1" id="KW-0472">Membrane</keyword>
<dbReference type="KEGG" id="fse:DI487_13790"/>
<evidence type="ECO:0000313" key="4">
    <source>
        <dbReference type="Proteomes" id="UP000245429"/>
    </source>
</evidence>
<evidence type="ECO:0000313" key="3">
    <source>
        <dbReference type="EMBL" id="AWM14814.1"/>
    </source>
</evidence>
<dbReference type="OrthoDB" id="9805728at2"/>
<dbReference type="Gene3D" id="3.60.15.10">
    <property type="entry name" value="Ribonuclease Z/Hydroxyacylglutathione hydrolase-like"/>
    <property type="match status" value="1"/>
</dbReference>
<keyword evidence="4" id="KW-1185">Reference proteome</keyword>
<dbReference type="Pfam" id="PF12706">
    <property type="entry name" value="Lactamase_B_2"/>
    <property type="match status" value="1"/>
</dbReference>
<dbReference type="SUPFAM" id="SSF56281">
    <property type="entry name" value="Metallo-hydrolase/oxidoreductase"/>
    <property type="match status" value="1"/>
</dbReference>
<protein>
    <submittedName>
        <fullName evidence="3">MBL fold metallo-hydrolase</fullName>
    </submittedName>
</protein>
<evidence type="ECO:0000259" key="2">
    <source>
        <dbReference type="Pfam" id="PF12706"/>
    </source>
</evidence>
<sequence length="378" mass="43229">MQHLIKTIKRIMTILISVILLLTIAVFLFMNHPQFGKTPAGKRLELLQQSPNYKDGKFQNIHHTPTVTEGYSMTGVLYDFIFKSFPRTKPVDVIPSVKTDLKNLPITENVLVWFGHSSYFIQLNGKRFLIDPVFSGNASPIPNSNTSFKGSDVYSAEDMPEIDYLLITHDHYDHLDYPTILKLKPKIKNIICGLGVGQHFDYWKFDASKIIEKDWNESFNIADDFSIHTASARHFSGRGFTRNNTLWLSFILQTDNFKMYLGGDSGYDSHFTEIGEKFNGFDLALLDNGQYNLAWQAIHMLPKEGLKAAKELKTKRLLPIHSSKFKLANHTWDEPLKTISALHEKDSSSIALITPKIGEIVKLNDTTQTFERWWEGLN</sequence>
<keyword evidence="1" id="KW-0812">Transmembrane</keyword>
<keyword evidence="1" id="KW-1133">Transmembrane helix</keyword>
<keyword evidence="3" id="KW-0378">Hydrolase</keyword>
<dbReference type="PANTHER" id="PTHR15032">
    <property type="entry name" value="N-ACYL-PHOSPHATIDYLETHANOLAMINE-HYDROLYZING PHOSPHOLIPASE D"/>
    <property type="match status" value="1"/>
</dbReference>
<reference evidence="3 4" key="1">
    <citation type="submission" date="2018-05" db="EMBL/GenBank/DDBJ databases">
        <title>Flavobacterium sp. MEBiC07310.</title>
        <authorList>
            <person name="Baek K."/>
        </authorList>
    </citation>
    <scope>NUCLEOTIDE SEQUENCE [LARGE SCALE GENOMIC DNA]</scope>
    <source>
        <strain evidence="3 4">MEBiC07310</strain>
    </source>
</reference>
<dbReference type="Proteomes" id="UP000245429">
    <property type="component" value="Chromosome"/>
</dbReference>
<evidence type="ECO:0000256" key="1">
    <source>
        <dbReference type="SAM" id="Phobius"/>
    </source>
</evidence>
<dbReference type="EMBL" id="CP029463">
    <property type="protein sequence ID" value="AWM14814.1"/>
    <property type="molecule type" value="Genomic_DNA"/>
</dbReference>
<accession>A0A2U8QY90</accession>
<dbReference type="AlphaFoldDB" id="A0A2U8QY90"/>
<dbReference type="InterPro" id="IPR036866">
    <property type="entry name" value="RibonucZ/Hydroxyglut_hydro"/>
</dbReference>
<name>A0A2U8QY90_9FLAO</name>
<dbReference type="InterPro" id="IPR001279">
    <property type="entry name" value="Metallo-B-lactamas"/>
</dbReference>
<gene>
    <name evidence="3" type="ORF">DI487_13790</name>
</gene>